<feature type="domain" description="Solute-binding protein family 3/N-terminal" evidence="1">
    <location>
        <begin position="35"/>
        <end position="114"/>
    </location>
</feature>
<sequence length="188" mass="21982">MTIIRINLKIRNIVLFLFLISAVNANSLESNIKTIKIAYYQDYPPLSYTENNKINGIFIDIAELILGKKMGYKVIQEGFPWERAQEMVKKGEFDAHITLFNKKRDEFLFFQKNTSYEASLGYAYSIKSPKLKEIENIKSIDDLKKIRLIDYIGNAWTKENLYIDEKSRENVYFLPSLINTLKMLNAKC</sequence>
<dbReference type="OrthoDB" id="370676at2"/>
<evidence type="ECO:0000313" key="2">
    <source>
        <dbReference type="EMBL" id="APJ04465.1"/>
    </source>
</evidence>
<dbReference type="Pfam" id="PF00497">
    <property type="entry name" value="SBP_bac_3"/>
    <property type="match status" value="1"/>
</dbReference>
<evidence type="ECO:0000313" key="3">
    <source>
        <dbReference type="Proteomes" id="UP000184731"/>
    </source>
</evidence>
<dbReference type="Proteomes" id="UP000184731">
    <property type="component" value="Chromosome"/>
</dbReference>
<dbReference type="Gene3D" id="3.40.190.10">
    <property type="entry name" value="Periplasmic binding protein-like II"/>
    <property type="match status" value="1"/>
</dbReference>
<proteinExistence type="predicted"/>
<gene>
    <name evidence="2" type="ORF">AXG55_11310</name>
</gene>
<dbReference type="STRING" id="1915309.AXG55_11310"/>
<evidence type="ECO:0000259" key="1">
    <source>
        <dbReference type="Pfam" id="PF00497"/>
    </source>
</evidence>
<accession>A0A1L4D2M9</accession>
<dbReference type="KEGG" id="saqi:AXG55_11310"/>
<organism evidence="2 3">
    <name type="scientific">Silvanigrella aquatica</name>
    <dbReference type="NCBI Taxonomy" id="1915309"/>
    <lineage>
        <taxon>Bacteria</taxon>
        <taxon>Pseudomonadati</taxon>
        <taxon>Bdellovibrionota</taxon>
        <taxon>Oligoflexia</taxon>
        <taxon>Silvanigrellales</taxon>
        <taxon>Silvanigrellaceae</taxon>
        <taxon>Silvanigrella</taxon>
    </lineage>
</organism>
<name>A0A1L4D2M9_9BACT</name>
<keyword evidence="3" id="KW-1185">Reference proteome</keyword>
<dbReference type="SUPFAM" id="SSF53850">
    <property type="entry name" value="Periplasmic binding protein-like II"/>
    <property type="match status" value="1"/>
</dbReference>
<dbReference type="InterPro" id="IPR001638">
    <property type="entry name" value="Solute-binding_3/MltF_N"/>
</dbReference>
<dbReference type="RefSeq" id="WP_148698216.1">
    <property type="nucleotide sequence ID" value="NZ_CP017834.1"/>
</dbReference>
<dbReference type="EMBL" id="CP017834">
    <property type="protein sequence ID" value="APJ04465.1"/>
    <property type="molecule type" value="Genomic_DNA"/>
</dbReference>
<protein>
    <recommendedName>
        <fullName evidence="1">Solute-binding protein family 3/N-terminal domain-containing protein</fullName>
    </recommendedName>
</protein>
<reference evidence="2 3" key="1">
    <citation type="submission" date="2016-10" db="EMBL/GenBank/DDBJ databases">
        <title>Silvanigrella aquatica sp. nov., isolated from a freshwater lake located in the Black Forest, Germany, description of Silvanigrellaceae fam. nov., Silvanigrellales ord. nov., reclassification of the order Bdellovibrionales in the class Oligoflexia, reclassification of the families Bacteriovoracaceae and Halobacteriovoraceae in the new order Bacteriovoracales ord. nov., and reclassification of the family Pseudobacteriovoracaceae in the order Oligoflexiales.</title>
        <authorList>
            <person name="Hahn M.W."/>
            <person name="Schmidt J."/>
            <person name="Koll U."/>
            <person name="Rohde M."/>
            <person name="Verbag S."/>
            <person name="Pitt A."/>
            <person name="Nakai R."/>
            <person name="Naganuma T."/>
            <person name="Lang E."/>
        </authorList>
    </citation>
    <scope>NUCLEOTIDE SEQUENCE [LARGE SCALE GENOMIC DNA]</scope>
    <source>
        <strain evidence="2 3">MWH-Nonnen-W8red</strain>
    </source>
</reference>
<dbReference type="AlphaFoldDB" id="A0A1L4D2M9"/>